<dbReference type="SMART" id="SM00320">
    <property type="entry name" value="WD40"/>
    <property type="match status" value="4"/>
</dbReference>
<dbReference type="InterPro" id="IPR011009">
    <property type="entry name" value="Kinase-like_dom_sf"/>
</dbReference>
<dbReference type="PROSITE" id="PS50294">
    <property type="entry name" value="WD_REPEATS_REGION"/>
    <property type="match status" value="1"/>
</dbReference>
<feature type="domain" description="Protein kinase" evidence="4">
    <location>
        <begin position="501"/>
        <end position="794"/>
    </location>
</feature>
<evidence type="ECO:0000256" key="1">
    <source>
        <dbReference type="ARBA" id="ARBA00022786"/>
    </source>
</evidence>
<dbReference type="Gene3D" id="3.30.200.20">
    <property type="entry name" value="Phosphorylase Kinase, domain 1"/>
    <property type="match status" value="1"/>
</dbReference>
<dbReference type="PROSITE" id="PS50082">
    <property type="entry name" value="WD_REPEATS_2"/>
    <property type="match status" value="1"/>
</dbReference>
<dbReference type="AlphaFoldDB" id="A0A388KMK1"/>
<dbReference type="SUPFAM" id="SSF50978">
    <property type="entry name" value="WD40 repeat-like"/>
    <property type="match status" value="1"/>
</dbReference>
<dbReference type="InterPro" id="IPR015943">
    <property type="entry name" value="WD40/YVTN_repeat-like_dom_sf"/>
</dbReference>
<evidence type="ECO:0000256" key="2">
    <source>
        <dbReference type="PROSITE-ProRule" id="PRU00221"/>
    </source>
</evidence>
<reference evidence="5 6" key="1">
    <citation type="journal article" date="2018" name="Cell">
        <title>The Chara Genome: Secondary Complexity and Implications for Plant Terrestrialization.</title>
        <authorList>
            <person name="Nishiyama T."/>
            <person name="Sakayama H."/>
            <person name="Vries J.D."/>
            <person name="Buschmann H."/>
            <person name="Saint-Marcoux D."/>
            <person name="Ullrich K.K."/>
            <person name="Haas F.B."/>
            <person name="Vanderstraeten L."/>
            <person name="Becker D."/>
            <person name="Lang D."/>
            <person name="Vosolsobe S."/>
            <person name="Rombauts S."/>
            <person name="Wilhelmsson P.K.I."/>
            <person name="Janitza P."/>
            <person name="Kern R."/>
            <person name="Heyl A."/>
            <person name="Rumpler F."/>
            <person name="Villalobos L.I.A.C."/>
            <person name="Clay J.M."/>
            <person name="Skokan R."/>
            <person name="Toyoda A."/>
            <person name="Suzuki Y."/>
            <person name="Kagoshima H."/>
            <person name="Schijlen E."/>
            <person name="Tajeshwar N."/>
            <person name="Catarino B."/>
            <person name="Hetherington A.J."/>
            <person name="Saltykova A."/>
            <person name="Bonnot C."/>
            <person name="Breuninger H."/>
            <person name="Symeonidi A."/>
            <person name="Radhakrishnan G.V."/>
            <person name="Van Nieuwerburgh F."/>
            <person name="Deforce D."/>
            <person name="Chang C."/>
            <person name="Karol K.G."/>
            <person name="Hedrich R."/>
            <person name="Ulvskov P."/>
            <person name="Glockner G."/>
            <person name="Delwiche C.F."/>
            <person name="Petrasek J."/>
            <person name="Van de Peer Y."/>
            <person name="Friml J."/>
            <person name="Beilby M."/>
            <person name="Dolan L."/>
            <person name="Kohara Y."/>
            <person name="Sugano S."/>
            <person name="Fujiyama A."/>
            <person name="Delaux P.-M."/>
            <person name="Quint M."/>
            <person name="TheiBen G."/>
            <person name="Hagemann M."/>
            <person name="Harholt J."/>
            <person name="Dunand C."/>
            <person name="Zachgo S."/>
            <person name="Langdale J."/>
            <person name="Maumus F."/>
            <person name="Straeten D.V.D."/>
            <person name="Gould S.B."/>
            <person name="Rensing S.A."/>
        </authorList>
    </citation>
    <scope>NUCLEOTIDE SEQUENCE [LARGE SCALE GENOMIC DNA]</scope>
    <source>
        <strain evidence="5 6">S276</strain>
    </source>
</reference>
<dbReference type="PROSITE" id="PS50011">
    <property type="entry name" value="PROTEIN_KINASE_DOM"/>
    <property type="match status" value="1"/>
</dbReference>
<keyword evidence="3" id="KW-0175">Coiled coil</keyword>
<dbReference type="GO" id="GO:0004672">
    <property type="term" value="F:protein kinase activity"/>
    <property type="evidence" value="ECO:0007669"/>
    <property type="project" value="InterPro"/>
</dbReference>
<accession>A0A388KMK1</accession>
<comment type="caution">
    <text evidence="5">The sequence shown here is derived from an EMBL/GenBank/DDBJ whole genome shotgun (WGS) entry which is preliminary data.</text>
</comment>
<gene>
    <name evidence="5" type="ORF">CBR_g8692</name>
</gene>
<dbReference type="Gene3D" id="2.130.10.10">
    <property type="entry name" value="YVTN repeat-like/Quinoprotein amine dehydrogenase"/>
    <property type="match status" value="1"/>
</dbReference>
<feature type="coiled-coil region" evidence="3">
    <location>
        <begin position="410"/>
        <end position="479"/>
    </location>
</feature>
<dbReference type="GO" id="GO:0005524">
    <property type="term" value="F:ATP binding"/>
    <property type="evidence" value="ECO:0007669"/>
    <property type="project" value="InterPro"/>
</dbReference>
<dbReference type="PANTHER" id="PTHR45647:SF139">
    <property type="entry name" value="OS02G0152300 PROTEIN"/>
    <property type="match status" value="1"/>
</dbReference>
<dbReference type="PANTHER" id="PTHR45647">
    <property type="entry name" value="OS02G0152300 PROTEIN"/>
    <property type="match status" value="1"/>
</dbReference>
<dbReference type="InterPro" id="IPR051348">
    <property type="entry name" value="U-box_ubiquitin_ligases"/>
</dbReference>
<keyword evidence="2" id="KW-0853">WD repeat</keyword>
<keyword evidence="1" id="KW-0833">Ubl conjugation pathway</keyword>
<dbReference type="Proteomes" id="UP000265515">
    <property type="component" value="Unassembled WGS sequence"/>
</dbReference>
<dbReference type="Pfam" id="PF07714">
    <property type="entry name" value="PK_Tyr_Ser-Thr"/>
    <property type="match status" value="1"/>
</dbReference>
<dbReference type="InterPro" id="IPR000719">
    <property type="entry name" value="Prot_kinase_dom"/>
</dbReference>
<dbReference type="InterPro" id="IPR036322">
    <property type="entry name" value="WD40_repeat_dom_sf"/>
</dbReference>
<evidence type="ECO:0000259" key="4">
    <source>
        <dbReference type="PROSITE" id="PS50011"/>
    </source>
</evidence>
<organism evidence="5 6">
    <name type="scientific">Chara braunii</name>
    <name type="common">Braun's stonewort</name>
    <dbReference type="NCBI Taxonomy" id="69332"/>
    <lineage>
        <taxon>Eukaryota</taxon>
        <taxon>Viridiplantae</taxon>
        <taxon>Streptophyta</taxon>
        <taxon>Charophyceae</taxon>
        <taxon>Charales</taxon>
        <taxon>Characeae</taxon>
        <taxon>Chara</taxon>
    </lineage>
</organism>
<dbReference type="Pfam" id="PF00400">
    <property type="entry name" value="WD40"/>
    <property type="match status" value="1"/>
</dbReference>
<protein>
    <recommendedName>
        <fullName evidence="4">Protein kinase domain-containing protein</fullName>
    </recommendedName>
</protein>
<dbReference type="EMBL" id="BFEA01000144">
    <property type="protein sequence ID" value="GBG71271.1"/>
    <property type="molecule type" value="Genomic_DNA"/>
</dbReference>
<evidence type="ECO:0000256" key="3">
    <source>
        <dbReference type="SAM" id="Coils"/>
    </source>
</evidence>
<proteinExistence type="predicted"/>
<feature type="coiled-coil region" evidence="3">
    <location>
        <begin position="332"/>
        <end position="362"/>
    </location>
</feature>
<name>A0A388KMK1_CHABU</name>
<dbReference type="InterPro" id="IPR001680">
    <property type="entry name" value="WD40_rpt"/>
</dbReference>
<dbReference type="SUPFAM" id="SSF56112">
    <property type="entry name" value="Protein kinase-like (PK-like)"/>
    <property type="match status" value="1"/>
</dbReference>
<evidence type="ECO:0000313" key="5">
    <source>
        <dbReference type="EMBL" id="GBG71271.1"/>
    </source>
</evidence>
<dbReference type="OrthoDB" id="1850764at2759"/>
<dbReference type="InterPro" id="IPR001245">
    <property type="entry name" value="Ser-Thr/Tyr_kinase_cat_dom"/>
</dbReference>
<keyword evidence="6" id="KW-1185">Reference proteome</keyword>
<feature type="repeat" description="WD" evidence="2">
    <location>
        <begin position="148"/>
        <end position="190"/>
    </location>
</feature>
<sequence length="817" mass="92788">MGDGCNPGSMLQLVPKLKMTEADIGTGDRPWFNLHPYKPWLVFALPSGSLQVWDYEEGKRVALWSVDSRFAFAYFIGQKDWIVTESLKQLEVFEIQNSTLQSVVRLMRGYGSWPVLAVHPTSSHLLSLWEENDVALWDWDKEWEKIVFKGHSKWITAVAFHPTELNLFASSSGDFIIKVWDIEKRSAMHTIQDSCIPPVCCLQFCCKFQKPLLITCGSTKVASVWDYQAASCIAKLERHKYHVSSAFFHPHLPYIFTLDTGGEIKVRNELNYQLLLSYSSQFTCGRMAPCRNSNKIVVSGKGEILVLELVGSEFVECTRRIEKLEKGLTFSKVDLENKVLYMQKALDELREAQRIQTESQAEALEAARCKTREVESMLQKEITARQESDRSCERLVTDRIEQVEVESNGRATLAQKMEKLTQRVEEREGELQQLEKSCGKLSERIRLLEREKATLAQELKKVTQRVEELECELKGVKTQQGSHFVVDGGRMEKTPLFREYSAEELRDGTDNFDEKWKSGDGDPYGCCFLGKLASPVWVRKISPDVMRDHDDPNHATWFKTNVVERLRLLHHPNLLTLMGACYADKCLVYQHAANGSVMDWISCRDGPGRGFLPWYVRLRLIAQVARALSFLHSAHPPLAKGPIIHGALKPANILLDDKLVAKLGAVDQALIQQELQEGGQAQRTAMLMRLEHDSQYVAPEYWRFKVLDKRTDIYAFGITILEILTGKLSDAYEIVEAAVGDDHHDGAFLNVLDRNAGGWDAELAEKVARLGLHCASLDRRHRPDMMMAGNESILWILERVALEVDIADSVEVALQNC</sequence>
<dbReference type="Gramene" id="GBG71271">
    <property type="protein sequence ID" value="GBG71271"/>
    <property type="gene ID" value="CBR_g8692"/>
</dbReference>
<evidence type="ECO:0000313" key="6">
    <source>
        <dbReference type="Proteomes" id="UP000265515"/>
    </source>
</evidence>
<dbReference type="Gene3D" id="1.10.510.10">
    <property type="entry name" value="Transferase(Phosphotransferase) domain 1"/>
    <property type="match status" value="1"/>
</dbReference>